<evidence type="ECO:0000313" key="2">
    <source>
        <dbReference type="Proteomes" id="UP000198336"/>
    </source>
</evidence>
<gene>
    <name evidence="1" type="ORF">B0A75_02720</name>
</gene>
<accession>A0A226I8B6</accession>
<name>A0A226I8B6_9FLAO</name>
<dbReference type="Proteomes" id="UP000198336">
    <property type="component" value="Unassembled WGS sequence"/>
</dbReference>
<protein>
    <submittedName>
        <fullName evidence="1">Uncharacterized protein</fullName>
    </submittedName>
</protein>
<reference evidence="1 2" key="1">
    <citation type="submission" date="2016-11" db="EMBL/GenBank/DDBJ databases">
        <title>Whole genomes of Flavobacteriaceae.</title>
        <authorList>
            <person name="Stine C."/>
            <person name="Li C."/>
            <person name="Tadesse D."/>
        </authorList>
    </citation>
    <scope>NUCLEOTIDE SEQUENCE [LARGE SCALE GENOMIC DNA]</scope>
    <source>
        <strain evidence="1 2">CCUG 59446</strain>
    </source>
</reference>
<proteinExistence type="predicted"/>
<keyword evidence="2" id="KW-1185">Reference proteome</keyword>
<comment type="caution">
    <text evidence="1">The sequence shown here is derived from an EMBL/GenBank/DDBJ whole genome shotgun (WGS) entry which is preliminary data.</text>
</comment>
<evidence type="ECO:0000313" key="1">
    <source>
        <dbReference type="EMBL" id="OXB02556.1"/>
    </source>
</evidence>
<sequence>MIDKNSIFKVFIKEIVLEKENRTLSQMYFANSLSLGFQIEQIISLDKIILTTIFRSIIAKRFAQSVPDSYRDCERFKKYRL</sequence>
<dbReference type="EMBL" id="MUHA01000004">
    <property type="protein sequence ID" value="OXB02556.1"/>
    <property type="molecule type" value="Genomic_DNA"/>
</dbReference>
<organism evidence="1 2">
    <name type="scientific">Flavobacterium oncorhynchi</name>
    <dbReference type="NCBI Taxonomy" id="728056"/>
    <lineage>
        <taxon>Bacteria</taxon>
        <taxon>Pseudomonadati</taxon>
        <taxon>Bacteroidota</taxon>
        <taxon>Flavobacteriia</taxon>
        <taxon>Flavobacteriales</taxon>
        <taxon>Flavobacteriaceae</taxon>
        <taxon>Flavobacterium</taxon>
    </lineage>
</organism>
<dbReference type="AlphaFoldDB" id="A0A226I8B6"/>